<dbReference type="Proteomes" id="UP001295794">
    <property type="component" value="Unassembled WGS sequence"/>
</dbReference>
<dbReference type="Gene3D" id="6.10.20.40">
    <property type="entry name" value="TEA/ATTS domain"/>
    <property type="match status" value="1"/>
</dbReference>
<dbReference type="Pfam" id="PF01285">
    <property type="entry name" value="TEA"/>
    <property type="match status" value="1"/>
</dbReference>
<dbReference type="GO" id="GO:0005634">
    <property type="term" value="C:nucleus"/>
    <property type="evidence" value="ECO:0007669"/>
    <property type="project" value="UniProtKB-SubCell"/>
</dbReference>
<accession>A0AAD2I0J6</accession>
<gene>
    <name evidence="9" type="ORF">MYCIT1_LOCUS38399</name>
</gene>
<feature type="DNA-binding region" description="TEA" evidence="6">
    <location>
        <begin position="166"/>
        <end position="240"/>
    </location>
</feature>
<dbReference type="EMBL" id="CAVNYO010000481">
    <property type="protein sequence ID" value="CAK5284885.1"/>
    <property type="molecule type" value="Genomic_DNA"/>
</dbReference>
<evidence type="ECO:0000256" key="1">
    <source>
        <dbReference type="ARBA" id="ARBA00004123"/>
    </source>
</evidence>
<evidence type="ECO:0000256" key="3">
    <source>
        <dbReference type="ARBA" id="ARBA00023015"/>
    </source>
</evidence>
<feature type="region of interest" description="Disordered" evidence="7">
    <location>
        <begin position="118"/>
        <end position="145"/>
    </location>
</feature>
<dbReference type="GO" id="GO:0000978">
    <property type="term" value="F:RNA polymerase II cis-regulatory region sequence-specific DNA binding"/>
    <property type="evidence" value="ECO:0007669"/>
    <property type="project" value="TreeGrafter"/>
</dbReference>
<evidence type="ECO:0000259" key="8">
    <source>
        <dbReference type="PROSITE" id="PS51088"/>
    </source>
</evidence>
<feature type="domain" description="TEA" evidence="8">
    <location>
        <begin position="166"/>
        <end position="240"/>
    </location>
</feature>
<dbReference type="PANTHER" id="PTHR11834">
    <property type="entry name" value="TRANSCRIPTIONAL ENHANCER FACTOR TEF RELATED"/>
    <property type="match status" value="1"/>
</dbReference>
<protein>
    <recommendedName>
        <fullName evidence="8">TEA domain-containing protein</fullName>
    </recommendedName>
</protein>
<reference evidence="9" key="1">
    <citation type="submission" date="2023-11" db="EMBL/GenBank/DDBJ databases">
        <authorList>
            <person name="De Vega J J."/>
            <person name="De Vega J J."/>
        </authorList>
    </citation>
    <scope>NUCLEOTIDE SEQUENCE</scope>
</reference>
<evidence type="ECO:0000313" key="10">
    <source>
        <dbReference type="Proteomes" id="UP001295794"/>
    </source>
</evidence>
<dbReference type="AlphaFoldDB" id="A0AAD2I0J6"/>
<keyword evidence="10" id="KW-1185">Reference proteome</keyword>
<dbReference type="GO" id="GO:0005667">
    <property type="term" value="C:transcription regulator complex"/>
    <property type="evidence" value="ECO:0007669"/>
    <property type="project" value="TreeGrafter"/>
</dbReference>
<feature type="region of interest" description="Disordered" evidence="7">
    <location>
        <begin position="324"/>
        <end position="352"/>
    </location>
</feature>
<dbReference type="InterPro" id="IPR038096">
    <property type="entry name" value="TEA/ATTS_sf"/>
</dbReference>
<dbReference type="InterPro" id="IPR050937">
    <property type="entry name" value="TEC1_TEAD_TF"/>
</dbReference>
<evidence type="ECO:0000256" key="2">
    <source>
        <dbReference type="ARBA" id="ARBA00008421"/>
    </source>
</evidence>
<organism evidence="9 10">
    <name type="scientific">Mycena citricolor</name>
    <dbReference type="NCBI Taxonomy" id="2018698"/>
    <lineage>
        <taxon>Eukaryota</taxon>
        <taxon>Fungi</taxon>
        <taxon>Dikarya</taxon>
        <taxon>Basidiomycota</taxon>
        <taxon>Agaricomycotina</taxon>
        <taxon>Agaricomycetes</taxon>
        <taxon>Agaricomycetidae</taxon>
        <taxon>Agaricales</taxon>
        <taxon>Marasmiineae</taxon>
        <taxon>Mycenaceae</taxon>
        <taxon>Mycena</taxon>
    </lineage>
</organism>
<keyword evidence="3" id="KW-0805">Transcription regulation</keyword>
<proteinExistence type="inferred from homology"/>
<dbReference type="GO" id="GO:0000981">
    <property type="term" value="F:DNA-binding transcription factor activity, RNA polymerase II-specific"/>
    <property type="evidence" value="ECO:0007669"/>
    <property type="project" value="TreeGrafter"/>
</dbReference>
<evidence type="ECO:0000313" key="9">
    <source>
        <dbReference type="EMBL" id="CAK5284885.1"/>
    </source>
</evidence>
<name>A0AAD2I0J6_9AGAR</name>
<keyword evidence="4" id="KW-0804">Transcription</keyword>
<dbReference type="PROSITE" id="PS51088">
    <property type="entry name" value="TEA_2"/>
    <property type="match status" value="1"/>
</dbReference>
<sequence length="403" mass="44290">AACSPPQTRPVRSTRSVLVPEADIANSVSSSALSELSLVFGREIGAILCRRAAFRQCSLIARLRWKMLYNATCLHEVNQSAKVALLPHSPSPVPSSSPMDQWYSNQCYVGQRDCPMMGSPDSSASTSLVSTPSGSPLSKASQELGAKDTKEVLNSVLGVRKTWKTFRDGETVWPPDLEQALIEGLERHKPEDCRETRMLGRFPRRNKFIANYIYAKTGKRRSAKQVGSRLQQMRETCSEAGRACLSLSVSARSGGLTRYALRLYPAVLHLLSPFRHPAPLNVHDSAQSAPTAGSSPRASYEDPKFGCRRTTIHIALIPDEDRHSPVPVCSPIPDDELSSGDEVLQSSPTPRRLRDIDPKVAFSTKTPVSAKSYFTVYSAGLVLYSETVPLVLMKEQSVNSDRF</sequence>
<feature type="region of interest" description="Disordered" evidence="7">
    <location>
        <begin position="282"/>
        <end position="303"/>
    </location>
</feature>
<evidence type="ECO:0000256" key="6">
    <source>
        <dbReference type="PROSITE-ProRule" id="PRU00505"/>
    </source>
</evidence>
<dbReference type="SMART" id="SM00426">
    <property type="entry name" value="TEA"/>
    <property type="match status" value="1"/>
</dbReference>
<feature type="compositionally biased region" description="Polar residues" evidence="7">
    <location>
        <begin position="284"/>
        <end position="297"/>
    </location>
</feature>
<evidence type="ECO:0000256" key="7">
    <source>
        <dbReference type="SAM" id="MobiDB-lite"/>
    </source>
</evidence>
<dbReference type="InterPro" id="IPR000818">
    <property type="entry name" value="TEA/ATTS_dom"/>
</dbReference>
<feature type="non-terminal residue" evidence="9">
    <location>
        <position position="403"/>
    </location>
</feature>
<dbReference type="PANTHER" id="PTHR11834:SF0">
    <property type="entry name" value="PROTEIN SCALLOPED"/>
    <property type="match status" value="1"/>
</dbReference>
<feature type="non-terminal residue" evidence="9">
    <location>
        <position position="1"/>
    </location>
</feature>
<evidence type="ECO:0000256" key="4">
    <source>
        <dbReference type="ARBA" id="ARBA00023163"/>
    </source>
</evidence>
<comment type="similarity">
    <text evidence="2">Belongs to the TEC1 family.</text>
</comment>
<comment type="subcellular location">
    <subcellularLocation>
        <location evidence="1">Nucleus</location>
    </subcellularLocation>
</comment>
<feature type="compositionally biased region" description="Low complexity" evidence="7">
    <location>
        <begin position="119"/>
        <end position="138"/>
    </location>
</feature>
<keyword evidence="5" id="KW-0539">Nucleus</keyword>
<comment type="caution">
    <text evidence="9">The sequence shown here is derived from an EMBL/GenBank/DDBJ whole genome shotgun (WGS) entry which is preliminary data.</text>
</comment>
<evidence type="ECO:0000256" key="5">
    <source>
        <dbReference type="ARBA" id="ARBA00023242"/>
    </source>
</evidence>
<dbReference type="PRINTS" id="PR00065">
    <property type="entry name" value="TEADOMAIN"/>
</dbReference>